<sequence length="169" mass="18290">MRLKSKIITLILSSSINLHEDIGSSISSIIPDSTSVLVLSIFITSGSKVRSNCAPIRPLTSVTSMVTSNVSDTYPGVLTVALTSASGLISSSAAALVASNMNSVIDINDNIFLLVSFIFIVSILQSHNFCKINVLIRNIEGCGRVKRSPIYLHNPDRIPEHHEPSYKKH</sequence>
<keyword evidence="1" id="KW-1133">Transmembrane helix</keyword>
<keyword evidence="1" id="KW-0472">Membrane</keyword>
<protein>
    <submittedName>
        <fullName evidence="2">Uncharacterized protein</fullName>
    </submittedName>
</protein>
<feature type="transmembrane region" description="Helical" evidence="1">
    <location>
        <begin position="77"/>
        <end position="99"/>
    </location>
</feature>
<evidence type="ECO:0000313" key="2">
    <source>
        <dbReference type="EMBL" id="CAD7767205.1"/>
    </source>
</evidence>
<name>A0A812A335_9EURY</name>
<gene>
    <name evidence="2" type="ORF">DNFNHJIP_00612</name>
</gene>
<evidence type="ECO:0000313" key="3">
    <source>
        <dbReference type="Proteomes" id="UP000614580"/>
    </source>
</evidence>
<dbReference type="EMBL" id="CAJHZY010000084">
    <property type="protein sequence ID" value="CAD7767205.1"/>
    <property type="molecule type" value="Genomic_DNA"/>
</dbReference>
<organism evidence="2 3">
    <name type="scientific">Candidatus Argoarchaeum ethanivorans</name>
    <dbReference type="NCBI Taxonomy" id="2608793"/>
    <lineage>
        <taxon>Archaea</taxon>
        <taxon>Methanobacteriati</taxon>
        <taxon>Methanobacteriota</taxon>
        <taxon>Stenosarchaea group</taxon>
        <taxon>Methanomicrobia</taxon>
        <taxon>Methanosarcinales</taxon>
        <taxon>Methanosarcinales incertae sedis</taxon>
        <taxon>GOM Arc I cluster</taxon>
        <taxon>Candidatus Argoarchaeum</taxon>
    </lineage>
</organism>
<evidence type="ECO:0000256" key="1">
    <source>
        <dbReference type="SAM" id="Phobius"/>
    </source>
</evidence>
<proteinExistence type="predicted"/>
<accession>A0A812A335</accession>
<comment type="caution">
    <text evidence="2">The sequence shown here is derived from an EMBL/GenBank/DDBJ whole genome shotgun (WGS) entry which is preliminary data.</text>
</comment>
<dbReference type="AlphaFoldDB" id="A0A812A335"/>
<feature type="transmembrane region" description="Helical" evidence="1">
    <location>
        <begin position="111"/>
        <end position="130"/>
    </location>
</feature>
<reference evidence="2" key="1">
    <citation type="submission" date="2020-12" db="EMBL/GenBank/DDBJ databases">
        <authorList>
            <person name="Hahn C.J."/>
            <person name="Laso-Perez R."/>
            <person name="Vulcano F."/>
            <person name="Vaziourakis K.-M."/>
            <person name="Stokke R."/>
            <person name="Steen I.H."/>
            <person name="Teske A."/>
            <person name="Boetius A."/>
            <person name="Liebeke M."/>
            <person name="Amann R."/>
            <person name="Knittel K."/>
        </authorList>
    </citation>
    <scope>NUCLEOTIDE SEQUENCE</scope>
    <source>
        <strain evidence="2">Gfbio:c6db26ca-90af-429b-aeed-0e3e8aed0b5e:GoM-Arc1_AMV-AAA_792_C10</strain>
    </source>
</reference>
<keyword evidence="1" id="KW-0812">Transmembrane</keyword>
<dbReference type="Proteomes" id="UP000614580">
    <property type="component" value="Unassembled WGS sequence"/>
</dbReference>